<feature type="compositionally biased region" description="Polar residues" evidence="1">
    <location>
        <begin position="64"/>
        <end position="73"/>
    </location>
</feature>
<proteinExistence type="predicted"/>
<feature type="region of interest" description="Disordered" evidence="1">
    <location>
        <begin position="53"/>
        <end position="73"/>
    </location>
</feature>
<sequence length="73" mass="7803">MSLAVYLQRCSFTQRSCHLSSVAHLALSLASASTGSPFLSQTSRLSLAWRSIGSPPQPLGRPAQLSSGTRWLS</sequence>
<evidence type="ECO:0000313" key="2">
    <source>
        <dbReference type="EMBL" id="JAW15946.1"/>
    </source>
</evidence>
<organism evidence="2">
    <name type="scientific">Panstrongylus lignarius</name>
    <dbReference type="NCBI Taxonomy" id="156445"/>
    <lineage>
        <taxon>Eukaryota</taxon>
        <taxon>Metazoa</taxon>
        <taxon>Ecdysozoa</taxon>
        <taxon>Arthropoda</taxon>
        <taxon>Hexapoda</taxon>
        <taxon>Insecta</taxon>
        <taxon>Pterygota</taxon>
        <taxon>Neoptera</taxon>
        <taxon>Paraneoptera</taxon>
        <taxon>Hemiptera</taxon>
        <taxon>Heteroptera</taxon>
        <taxon>Panheteroptera</taxon>
        <taxon>Cimicomorpha</taxon>
        <taxon>Reduviidae</taxon>
        <taxon>Triatominae</taxon>
        <taxon>Panstrongylus</taxon>
    </lineage>
</organism>
<name>A0A224XTS6_9HEMI</name>
<protein>
    <submittedName>
        <fullName evidence="2">Uncharacterized protein</fullName>
    </submittedName>
</protein>
<dbReference type="EMBL" id="GFTR01000480">
    <property type="protein sequence ID" value="JAW15946.1"/>
    <property type="molecule type" value="Transcribed_RNA"/>
</dbReference>
<reference evidence="2" key="1">
    <citation type="journal article" date="2018" name="PLoS Negl. Trop. Dis.">
        <title>An insight into the salivary gland and fat body transcriptome of Panstrongylus lignarius (Hemiptera: Heteroptera), the main vector of Chagas disease in Peru.</title>
        <authorList>
            <person name="Nevoa J.C."/>
            <person name="Mendes M.T."/>
            <person name="da Silva M.V."/>
            <person name="Soares S.C."/>
            <person name="Oliveira C.J.F."/>
            <person name="Ribeiro J.M.C."/>
        </authorList>
    </citation>
    <scope>NUCLEOTIDE SEQUENCE</scope>
</reference>
<accession>A0A224XTS6</accession>
<dbReference type="AlphaFoldDB" id="A0A224XTS6"/>
<evidence type="ECO:0000256" key="1">
    <source>
        <dbReference type="SAM" id="MobiDB-lite"/>
    </source>
</evidence>